<protein>
    <submittedName>
        <fullName evidence="1">Uncharacterized protein</fullName>
    </submittedName>
</protein>
<evidence type="ECO:0000313" key="1">
    <source>
        <dbReference type="EMBL" id="KAJ9065853.1"/>
    </source>
</evidence>
<keyword evidence="2" id="KW-1185">Reference proteome</keyword>
<comment type="caution">
    <text evidence="1">The sequence shown here is derived from an EMBL/GenBank/DDBJ whole genome shotgun (WGS) entry which is preliminary data.</text>
</comment>
<dbReference type="EMBL" id="QTSX02004320">
    <property type="protein sequence ID" value="KAJ9065853.1"/>
    <property type="molecule type" value="Genomic_DNA"/>
</dbReference>
<gene>
    <name evidence="1" type="ORF">DSO57_1015284</name>
</gene>
<organism evidence="1 2">
    <name type="scientific">Entomophthora muscae</name>
    <dbReference type="NCBI Taxonomy" id="34485"/>
    <lineage>
        <taxon>Eukaryota</taxon>
        <taxon>Fungi</taxon>
        <taxon>Fungi incertae sedis</taxon>
        <taxon>Zoopagomycota</taxon>
        <taxon>Entomophthoromycotina</taxon>
        <taxon>Entomophthoromycetes</taxon>
        <taxon>Entomophthorales</taxon>
        <taxon>Entomophthoraceae</taxon>
        <taxon>Entomophthora</taxon>
    </lineage>
</organism>
<sequence>MKGLLYILLALYHFQFDLPRSVPISYQAQENVDQPPRLFCPPGAPYSPVYFTEYPSNPDYLEFTFDKILIYGSEARTRETELIGCEETWITVQPMLFCSKYNYLPAYLVPMTLQPNHPQESVATSEYTSTQIFGVMYITLTGLIISMVPTSRPWVILGKSPSYIVKLAPSFGRPFLLGLQAIHPQVLRNLSQYGSLTLVSKKSRLN</sequence>
<evidence type="ECO:0000313" key="2">
    <source>
        <dbReference type="Proteomes" id="UP001165960"/>
    </source>
</evidence>
<name>A0ACC2SU43_9FUNG</name>
<dbReference type="Proteomes" id="UP001165960">
    <property type="component" value="Unassembled WGS sequence"/>
</dbReference>
<accession>A0ACC2SU43</accession>
<reference evidence="1" key="1">
    <citation type="submission" date="2022-04" db="EMBL/GenBank/DDBJ databases">
        <title>Genome of the entomopathogenic fungus Entomophthora muscae.</title>
        <authorList>
            <person name="Elya C."/>
            <person name="Lovett B.R."/>
            <person name="Lee E."/>
            <person name="Macias A.M."/>
            <person name="Hajek A.E."/>
            <person name="De Bivort B.L."/>
            <person name="Kasson M.T."/>
            <person name="De Fine Licht H.H."/>
            <person name="Stajich J.E."/>
        </authorList>
    </citation>
    <scope>NUCLEOTIDE SEQUENCE</scope>
    <source>
        <strain evidence="1">Berkeley</strain>
    </source>
</reference>
<proteinExistence type="predicted"/>